<feature type="compositionally biased region" description="Basic and acidic residues" evidence="1">
    <location>
        <begin position="73"/>
        <end position="99"/>
    </location>
</feature>
<dbReference type="PROSITE" id="PS51257">
    <property type="entry name" value="PROKAR_LIPOPROTEIN"/>
    <property type="match status" value="1"/>
</dbReference>
<dbReference type="HOGENOM" id="CLU_027063_0_0_14"/>
<reference evidence="4" key="1">
    <citation type="journal article" date="2009" name="BMC Bioinformatics">
        <title>The Mycoplasma conjunctivae genome sequencing, annotation and analysis.</title>
        <authorList>
            <person name="Calderon-Copete S.P."/>
            <person name="Wigger G."/>
            <person name="Wunderlin C."/>
            <person name="Schmidheini T."/>
            <person name="Frey J."/>
            <person name="Quail M.A."/>
            <person name="Falquet L."/>
        </authorList>
    </citation>
    <scope>NUCLEOTIDE SEQUENCE [LARGE SCALE GENOMIC DNA]</scope>
    <source>
        <strain evidence="4">ATCC 25834 / NCTC 10147 / HRC/581</strain>
    </source>
</reference>
<dbReference type="KEGG" id="mco:MCJ_002900"/>
<dbReference type="AlphaFoldDB" id="C5J689"/>
<feature type="region of interest" description="Disordered" evidence="1">
    <location>
        <begin position="38"/>
        <end position="174"/>
    </location>
</feature>
<proteinExistence type="predicted"/>
<evidence type="ECO:0008006" key="5">
    <source>
        <dbReference type="Google" id="ProtNLM"/>
    </source>
</evidence>
<feature type="compositionally biased region" description="Polar residues" evidence="1">
    <location>
        <begin position="143"/>
        <end position="157"/>
    </location>
</feature>
<dbReference type="eggNOG" id="ENOG5032FSN">
    <property type="taxonomic scope" value="Bacteria"/>
</dbReference>
<accession>C5J689</accession>
<evidence type="ECO:0000313" key="3">
    <source>
        <dbReference type="EMBL" id="CAT04981.1"/>
    </source>
</evidence>
<dbReference type="Proteomes" id="UP000001491">
    <property type="component" value="Chromosome"/>
</dbReference>
<dbReference type="EMBL" id="FM864216">
    <property type="protein sequence ID" value="CAT04981.1"/>
    <property type="molecule type" value="Genomic_DNA"/>
</dbReference>
<organism evidence="3 4">
    <name type="scientific">Mesomycoplasma conjunctivae (strain ATCC 25834 / NCTC 10147 / HRC/581)</name>
    <name type="common">Mycoplasma conjunctivae</name>
    <dbReference type="NCBI Taxonomy" id="572263"/>
    <lineage>
        <taxon>Bacteria</taxon>
        <taxon>Bacillati</taxon>
        <taxon>Mycoplasmatota</taxon>
        <taxon>Mycoplasmoidales</taxon>
        <taxon>Metamycoplasmataceae</taxon>
        <taxon>Mesomycoplasma</taxon>
    </lineage>
</organism>
<evidence type="ECO:0000256" key="1">
    <source>
        <dbReference type="SAM" id="MobiDB-lite"/>
    </source>
</evidence>
<gene>
    <name evidence="3" type="ordered locus">MCJ_002900</name>
</gene>
<evidence type="ECO:0000313" key="4">
    <source>
        <dbReference type="Proteomes" id="UP000001491"/>
    </source>
</evidence>
<keyword evidence="2" id="KW-0732">Signal</keyword>
<dbReference type="NCBIfam" id="NF045845">
    <property type="entry name" value="Mhp366_Mhp367_fam"/>
    <property type="match status" value="1"/>
</dbReference>
<feature type="chain" id="PRO_5002951249" description="Lipoprotein" evidence="2">
    <location>
        <begin position="28"/>
        <end position="645"/>
    </location>
</feature>
<protein>
    <recommendedName>
        <fullName evidence="5">Lipoprotein</fullName>
    </recommendedName>
</protein>
<feature type="signal peptide" evidence="2">
    <location>
        <begin position="1"/>
        <end position="27"/>
    </location>
</feature>
<feature type="compositionally biased region" description="Basic and acidic residues" evidence="1">
    <location>
        <begin position="108"/>
        <end position="121"/>
    </location>
</feature>
<keyword evidence="4" id="KW-1185">Reference proteome</keyword>
<name>C5J689_MESCH</name>
<feature type="compositionally biased region" description="Polar residues" evidence="1">
    <location>
        <begin position="47"/>
        <end position="72"/>
    </location>
</feature>
<evidence type="ECO:0000256" key="2">
    <source>
        <dbReference type="SAM" id="SignalP"/>
    </source>
</evidence>
<sequence length="645" mass="75094">MTSKKRKFLSYILLMTPLLVVSCQRLASQPEIKDPIQKSSFIRPLENSKNQRQSDISQRENQVNKIRNQRQNKSLDQEIKSEQQDSPKKENIKSQEQKANESTLPTIAKKEENKETNKETNKNLNNVKPLDQADNNLVDKKITSNSETKSNDQNINQEKIVDQETSQKEENLNSKESQITNNILDYYNKSIDTTKFNLNSINRKVVGFNFAGLNSVKNQEIKSENIGWNQKFSTFKLEINDENIKQENENIFLGEKNTNAFVYNTQKLHNMQITNNISAKNRQFTYHNSNNIKNFYPLNYFAFKSPSYDDLENVAIYQRNIRFSSGTAILLNSKDGKAAFLTNSHVVHLLKGQTTFWELMNRKIQVRNQNFRSRLGSLTSFARYYDNGKIHTLDNSALIEIWLQKYILENSTRQVNNRLVANFIRESDINEYATNLYKKYFSLATNFDKKGQDVEIFYFDYQNFIKDVENLIDFYSKNKEKMFLVGNNTQGLNSKWHEQFSIFIDQFKKFEIFWNKISQFPPLEISNRSWDDQDVDYSTKVGLFYPEKLSAKNLFKGVFITKDPSDPKRLVPFFFATNGPGASGSGIYNLDGSLAFLNRSIVLNTNKPDIIYYDQFNLTSDLSSGVVLKTNKYDLVSEIKKHYLK</sequence>
<feature type="compositionally biased region" description="Basic and acidic residues" evidence="1">
    <location>
        <begin position="159"/>
        <end position="173"/>
    </location>
</feature>